<sequence length="341" mass="37472">MSEHDKSTEQQKAAKAADKADNDLMDEDDIAALLEQNQPTPSDASEPTQATSPAQEQSDIDDILADAQPSSSSTDAAMGEQNQQDPQDISWPLPDFTEPEDKQQQPASNAYNMKPAWFYEAPEEEEPEIEFEPMTIEELEALRQSAYEEGKAEGIAAGHEEGLAKGIEDGLEQGKQQGHQEGLAQGLSEGQQQIDELAGRWAGLIGQLHQPCQQLDQEVEQQVVELAMKLAAEIVQVELVTNPKVIVHTVKQAVAALPLQNQHIRIHLHPDDMAIVQSVFPPETQQKKQWQLLADGSLTPGDCLIENELSSVSVDMSEVIKQSLQSFIRQNGQDDDAEPTT</sequence>
<evidence type="ECO:0000256" key="2">
    <source>
        <dbReference type="ARBA" id="ARBA00006602"/>
    </source>
</evidence>
<evidence type="ECO:0000256" key="7">
    <source>
        <dbReference type="ARBA" id="ARBA00023225"/>
    </source>
</evidence>
<comment type="similarity">
    <text evidence="2">Belongs to the FliH family.</text>
</comment>
<dbReference type="NCBIfam" id="NF004270">
    <property type="entry name" value="PRK05687.2-1"/>
    <property type="match status" value="1"/>
</dbReference>
<organism evidence="10 11">
    <name type="scientific">Agarivorans gilvus</name>
    <dbReference type="NCBI Taxonomy" id="680279"/>
    <lineage>
        <taxon>Bacteria</taxon>
        <taxon>Pseudomonadati</taxon>
        <taxon>Pseudomonadota</taxon>
        <taxon>Gammaproteobacteria</taxon>
        <taxon>Alteromonadales</taxon>
        <taxon>Alteromonadaceae</taxon>
        <taxon>Agarivorans</taxon>
    </lineage>
</organism>
<feature type="domain" description="Flagellar assembly protein FliH/Type III secretion system HrpE" evidence="9">
    <location>
        <begin position="199"/>
        <end position="317"/>
    </location>
</feature>
<dbReference type="PANTHER" id="PTHR34982">
    <property type="entry name" value="YOP PROTEINS TRANSLOCATION PROTEIN L"/>
    <property type="match status" value="1"/>
</dbReference>
<protein>
    <recommendedName>
        <fullName evidence="3">Flagellar assembly protein FliH</fullName>
    </recommendedName>
</protein>
<evidence type="ECO:0000256" key="8">
    <source>
        <dbReference type="SAM" id="MobiDB-lite"/>
    </source>
</evidence>
<evidence type="ECO:0000313" key="11">
    <source>
        <dbReference type="Proteomes" id="UP000651977"/>
    </source>
</evidence>
<keyword evidence="4" id="KW-0813">Transport</keyword>
<dbReference type="EMBL" id="BMDY01000004">
    <property type="protein sequence ID" value="GGA98476.1"/>
    <property type="molecule type" value="Genomic_DNA"/>
</dbReference>
<comment type="function">
    <text evidence="1">Needed for flagellar regrowth and assembly.</text>
</comment>
<evidence type="ECO:0000256" key="5">
    <source>
        <dbReference type="ARBA" id="ARBA00022795"/>
    </source>
</evidence>
<dbReference type="Pfam" id="PF02108">
    <property type="entry name" value="FliH"/>
    <property type="match status" value="1"/>
</dbReference>
<comment type="caution">
    <text evidence="10">The sequence shown here is derived from an EMBL/GenBank/DDBJ whole genome shotgun (WGS) entry which is preliminary data.</text>
</comment>
<feature type="region of interest" description="Disordered" evidence="8">
    <location>
        <begin position="1"/>
        <end position="111"/>
    </location>
</feature>
<feature type="compositionally biased region" description="Polar residues" evidence="8">
    <location>
        <begin position="68"/>
        <end position="87"/>
    </location>
</feature>
<evidence type="ECO:0000313" key="10">
    <source>
        <dbReference type="EMBL" id="GGA98476.1"/>
    </source>
</evidence>
<evidence type="ECO:0000256" key="3">
    <source>
        <dbReference type="ARBA" id="ARBA00016507"/>
    </source>
</evidence>
<evidence type="ECO:0000256" key="6">
    <source>
        <dbReference type="ARBA" id="ARBA00022927"/>
    </source>
</evidence>
<reference evidence="11" key="1">
    <citation type="journal article" date="2019" name="Int. J. Syst. Evol. Microbiol.">
        <title>The Global Catalogue of Microorganisms (GCM) 10K type strain sequencing project: providing services to taxonomists for standard genome sequencing and annotation.</title>
        <authorList>
            <consortium name="The Broad Institute Genomics Platform"/>
            <consortium name="The Broad Institute Genome Sequencing Center for Infectious Disease"/>
            <person name="Wu L."/>
            <person name="Ma J."/>
        </authorList>
    </citation>
    <scope>NUCLEOTIDE SEQUENCE [LARGE SCALE GENOMIC DNA]</scope>
    <source>
        <strain evidence="11">CGMCC 1.10131</strain>
    </source>
</reference>
<dbReference type="PANTHER" id="PTHR34982:SF1">
    <property type="entry name" value="FLAGELLAR ASSEMBLY PROTEIN FLIH"/>
    <property type="match status" value="1"/>
</dbReference>
<keyword evidence="11" id="KW-1185">Reference proteome</keyword>
<accession>A0ABQ1I0I6</accession>
<proteinExistence type="inferred from homology"/>
<keyword evidence="5" id="KW-1005">Bacterial flagellum biogenesis</keyword>
<evidence type="ECO:0000256" key="4">
    <source>
        <dbReference type="ARBA" id="ARBA00022448"/>
    </source>
</evidence>
<evidence type="ECO:0000256" key="1">
    <source>
        <dbReference type="ARBA" id="ARBA00003041"/>
    </source>
</evidence>
<gene>
    <name evidence="10" type="ORF">GCM10007414_09360</name>
</gene>
<name>A0ABQ1I0I6_9ALTE</name>
<dbReference type="InterPro" id="IPR018035">
    <property type="entry name" value="Flagellar_FliH/T3SS_HrpE"/>
</dbReference>
<feature type="compositionally biased region" description="Polar residues" evidence="8">
    <location>
        <begin position="35"/>
        <end position="57"/>
    </location>
</feature>
<dbReference type="Proteomes" id="UP000651977">
    <property type="component" value="Unassembled WGS sequence"/>
</dbReference>
<dbReference type="InterPro" id="IPR051472">
    <property type="entry name" value="T3SS_Stator/FliH"/>
</dbReference>
<dbReference type="RefSeq" id="WP_188407298.1">
    <property type="nucleotide sequence ID" value="NZ_BMDY01000004.1"/>
</dbReference>
<evidence type="ECO:0000259" key="9">
    <source>
        <dbReference type="Pfam" id="PF02108"/>
    </source>
</evidence>
<keyword evidence="6" id="KW-0653">Protein transport</keyword>
<keyword evidence="7" id="KW-1006">Bacterial flagellum protein export</keyword>